<accession>A0AAV9ZCV5</accession>
<proteinExistence type="predicted"/>
<gene>
    <name evidence="2" type="ORF">R3P38DRAFT_502619</name>
</gene>
<comment type="caution">
    <text evidence="2">The sequence shown here is derived from an EMBL/GenBank/DDBJ whole genome shotgun (WGS) entry which is preliminary data.</text>
</comment>
<name>A0AAV9ZCV5_9AGAR</name>
<reference evidence="2 3" key="1">
    <citation type="journal article" date="2024" name="J Genomics">
        <title>Draft genome sequencing and assembly of Favolaschia claudopus CIRM-BRFM 2984 isolated from oak limbs.</title>
        <authorList>
            <person name="Navarro D."/>
            <person name="Drula E."/>
            <person name="Chaduli D."/>
            <person name="Cazenave R."/>
            <person name="Ahrendt S."/>
            <person name="Wang J."/>
            <person name="Lipzen A."/>
            <person name="Daum C."/>
            <person name="Barry K."/>
            <person name="Grigoriev I.V."/>
            <person name="Favel A."/>
            <person name="Rosso M.N."/>
            <person name="Martin F."/>
        </authorList>
    </citation>
    <scope>NUCLEOTIDE SEQUENCE [LARGE SCALE GENOMIC DNA]</scope>
    <source>
        <strain evidence="2 3">CIRM-BRFM 2984</strain>
    </source>
</reference>
<sequence length="215" mass="23651">MAHLSRPYCVMEEASLPLQASIRAAPCQGLLETPSSRRNFLPASHALAVYAAVVTVGLRSWKREGGMTAVYTVTTRCRAQIVDVSAWRELEVLRVLFRSEALGPRVRSQLFIPSPHASRLDHYPCPSPPSPSPSPSPGPSPLLPPRKTRGLPPISPQPNLDTRLPASSDRFIDSKHIPPHDRRRRRPDTYTSASASPALDPILNARECQEGSRCL</sequence>
<organism evidence="2 3">
    <name type="scientific">Favolaschia claudopus</name>
    <dbReference type="NCBI Taxonomy" id="2862362"/>
    <lineage>
        <taxon>Eukaryota</taxon>
        <taxon>Fungi</taxon>
        <taxon>Dikarya</taxon>
        <taxon>Basidiomycota</taxon>
        <taxon>Agaricomycotina</taxon>
        <taxon>Agaricomycetes</taxon>
        <taxon>Agaricomycetidae</taxon>
        <taxon>Agaricales</taxon>
        <taxon>Marasmiineae</taxon>
        <taxon>Mycenaceae</taxon>
        <taxon>Favolaschia</taxon>
    </lineage>
</organism>
<protein>
    <submittedName>
        <fullName evidence="2">Uncharacterized protein</fullName>
    </submittedName>
</protein>
<evidence type="ECO:0000313" key="2">
    <source>
        <dbReference type="EMBL" id="KAK6978046.1"/>
    </source>
</evidence>
<keyword evidence="3" id="KW-1185">Reference proteome</keyword>
<evidence type="ECO:0000256" key="1">
    <source>
        <dbReference type="SAM" id="MobiDB-lite"/>
    </source>
</evidence>
<feature type="compositionally biased region" description="Pro residues" evidence="1">
    <location>
        <begin position="125"/>
        <end position="144"/>
    </location>
</feature>
<feature type="region of interest" description="Disordered" evidence="1">
    <location>
        <begin position="121"/>
        <end position="215"/>
    </location>
</feature>
<dbReference type="EMBL" id="JAWWNJ010000162">
    <property type="protein sequence ID" value="KAK6978046.1"/>
    <property type="molecule type" value="Genomic_DNA"/>
</dbReference>
<dbReference type="Proteomes" id="UP001362999">
    <property type="component" value="Unassembled WGS sequence"/>
</dbReference>
<evidence type="ECO:0000313" key="3">
    <source>
        <dbReference type="Proteomes" id="UP001362999"/>
    </source>
</evidence>
<feature type="compositionally biased region" description="Basic and acidic residues" evidence="1">
    <location>
        <begin position="170"/>
        <end position="180"/>
    </location>
</feature>
<dbReference type="AlphaFoldDB" id="A0AAV9ZCV5"/>